<feature type="compositionally biased region" description="Basic residues" evidence="2">
    <location>
        <begin position="608"/>
        <end position="619"/>
    </location>
</feature>
<dbReference type="Gene3D" id="1.25.10.10">
    <property type="entry name" value="Leucine-rich Repeat Variant"/>
    <property type="match status" value="1"/>
</dbReference>
<dbReference type="SUPFAM" id="SSF48371">
    <property type="entry name" value="ARM repeat"/>
    <property type="match status" value="1"/>
</dbReference>
<dbReference type="OrthoDB" id="1668162at2759"/>
<dbReference type="EMBL" id="SKCS01000014">
    <property type="protein sequence ID" value="TNN21069.1"/>
    <property type="molecule type" value="Genomic_DNA"/>
</dbReference>
<dbReference type="InterPro" id="IPR042201">
    <property type="entry name" value="FH2_Formin_sf"/>
</dbReference>
<comment type="caution">
    <text evidence="4">The sequence shown here is derived from an EMBL/GenBank/DDBJ whole genome shotgun (WGS) entry which is preliminary data.</text>
</comment>
<feature type="region of interest" description="Disordered" evidence="2">
    <location>
        <begin position="1"/>
        <end position="24"/>
    </location>
</feature>
<dbReference type="PANTHER" id="PTHR45857:SF4">
    <property type="entry name" value="FORMIN-LIKE PROTEIN"/>
    <property type="match status" value="1"/>
</dbReference>
<evidence type="ECO:0000313" key="5">
    <source>
        <dbReference type="Proteomes" id="UP000311919"/>
    </source>
</evidence>
<organism evidence="4 5">
    <name type="scientific">Schistosoma japonicum</name>
    <name type="common">Blood fluke</name>
    <dbReference type="NCBI Taxonomy" id="6182"/>
    <lineage>
        <taxon>Eukaryota</taxon>
        <taxon>Metazoa</taxon>
        <taxon>Spiralia</taxon>
        <taxon>Lophotrochozoa</taxon>
        <taxon>Platyhelminthes</taxon>
        <taxon>Trematoda</taxon>
        <taxon>Digenea</taxon>
        <taxon>Strigeidida</taxon>
        <taxon>Schistosomatoidea</taxon>
        <taxon>Schistosomatidae</taxon>
        <taxon>Schistosoma</taxon>
    </lineage>
</organism>
<dbReference type="GO" id="GO:0016477">
    <property type="term" value="P:cell migration"/>
    <property type="evidence" value="ECO:0007669"/>
    <property type="project" value="TreeGrafter"/>
</dbReference>
<dbReference type="Gene3D" id="1.20.58.2220">
    <property type="entry name" value="Formin, FH2 domain"/>
    <property type="match status" value="1"/>
</dbReference>
<feature type="compositionally biased region" description="Polar residues" evidence="2">
    <location>
        <begin position="554"/>
        <end position="578"/>
    </location>
</feature>
<dbReference type="GO" id="GO:0031267">
    <property type="term" value="F:small GTPase binding"/>
    <property type="evidence" value="ECO:0007669"/>
    <property type="project" value="InterPro"/>
</dbReference>
<keyword evidence="1" id="KW-0175">Coiled coil</keyword>
<dbReference type="InterPro" id="IPR010472">
    <property type="entry name" value="FH3_dom"/>
</dbReference>
<feature type="compositionally biased region" description="Polar residues" evidence="2">
    <location>
        <begin position="586"/>
        <end position="596"/>
    </location>
</feature>
<keyword evidence="5" id="KW-1185">Reference proteome</keyword>
<dbReference type="STRING" id="6182.A0A4Z2DX96"/>
<dbReference type="SMART" id="SM01140">
    <property type="entry name" value="Drf_GBD"/>
    <property type="match status" value="1"/>
</dbReference>
<dbReference type="PANTHER" id="PTHR45857">
    <property type="entry name" value="FORMIN-LIKE PROTEIN"/>
    <property type="match status" value="1"/>
</dbReference>
<dbReference type="SMART" id="SM01139">
    <property type="entry name" value="Drf_FH3"/>
    <property type="match status" value="1"/>
</dbReference>
<dbReference type="InterPro" id="IPR016024">
    <property type="entry name" value="ARM-type_fold"/>
</dbReference>
<dbReference type="GO" id="GO:0030866">
    <property type="term" value="P:cortical actin cytoskeleton organization"/>
    <property type="evidence" value="ECO:0007669"/>
    <property type="project" value="TreeGrafter"/>
</dbReference>
<accession>A0A4Z2DX96</accession>
<feature type="region of interest" description="Disordered" evidence="2">
    <location>
        <begin position="511"/>
        <end position="530"/>
    </location>
</feature>
<dbReference type="InterPro" id="IPR043592">
    <property type="entry name" value="FMNL_animal"/>
</dbReference>
<dbReference type="Proteomes" id="UP000311919">
    <property type="component" value="Unassembled WGS sequence"/>
</dbReference>
<evidence type="ECO:0000313" key="4">
    <source>
        <dbReference type="EMBL" id="TNN21069.1"/>
    </source>
</evidence>
<evidence type="ECO:0000259" key="3">
    <source>
        <dbReference type="PROSITE" id="PS51232"/>
    </source>
</evidence>
<dbReference type="Pfam" id="PF06371">
    <property type="entry name" value="Drf_GBD"/>
    <property type="match status" value="2"/>
</dbReference>
<reference evidence="4 5" key="1">
    <citation type="submission" date="2019-03" db="EMBL/GenBank/DDBJ databases">
        <title>An improved genome assembly of the fluke Schistosoma japonicum.</title>
        <authorList>
            <person name="Hu W."/>
            <person name="Luo F."/>
            <person name="Yin M."/>
            <person name="Mo X."/>
            <person name="Sun C."/>
            <person name="Wu Q."/>
            <person name="Zhu B."/>
            <person name="Xiang M."/>
            <person name="Wang J."/>
            <person name="Wang Y."/>
            <person name="Zhang T."/>
            <person name="Xu B."/>
            <person name="Zheng H."/>
            <person name="Feng Z."/>
        </authorList>
    </citation>
    <scope>NUCLEOTIDE SEQUENCE [LARGE SCALE GENOMIC DNA]</scope>
    <source>
        <strain evidence="4">HuSjv2</strain>
        <tissue evidence="4">Worms</tissue>
    </source>
</reference>
<dbReference type="GO" id="GO:0005829">
    <property type="term" value="C:cytosol"/>
    <property type="evidence" value="ECO:0007669"/>
    <property type="project" value="TreeGrafter"/>
</dbReference>
<proteinExistence type="predicted"/>
<dbReference type="AlphaFoldDB" id="A0A4Z2DX96"/>
<feature type="compositionally biased region" description="Polar residues" evidence="2">
    <location>
        <begin position="620"/>
        <end position="629"/>
    </location>
</feature>
<dbReference type="GO" id="GO:0051015">
    <property type="term" value="F:actin filament binding"/>
    <property type="evidence" value="ECO:0007669"/>
    <property type="project" value="TreeGrafter"/>
</dbReference>
<feature type="domain" description="GBD/FH3" evidence="3">
    <location>
        <begin position="20"/>
        <end position="475"/>
    </location>
</feature>
<dbReference type="SUPFAM" id="SSF101447">
    <property type="entry name" value="Formin homology 2 domain (FH2 domain)"/>
    <property type="match status" value="1"/>
</dbReference>
<dbReference type="InterPro" id="IPR014768">
    <property type="entry name" value="GBD/FH3_dom"/>
</dbReference>
<dbReference type="InterPro" id="IPR010473">
    <property type="entry name" value="GTPase-bd"/>
</dbReference>
<sequence>MGNAQALEKQRLTSDQNRTPSSRDVKDFETRWKSFMNSLDVSTEHIKQIESLDESKKVELLSNYESKVPEHSAFHYVTLLKASRIEFIWKKKVDGSALRSVLSSVEISLRTNNVEWVYDFLDFEGLETLADLMLQCMHFLSEQDTTFGPRRFCGTKASNENYRARYEISCSAEVPDYIRSNSIRSIQSPGNEVLPASILHNTCSIKGLSLTPTFLEFLKDCLHLSLRCLKAILNNQRGCKKAMEHPLVISLITFCLLHPNYSTKTIALDILTALCIIEGGHVKVLQSFDRLRVVMGEGLRFELLLSAFRYHESLDEDDYNLDFAVTCVQFLNIVVHSSENINLRVYLQYELHLLGFDELLKEIRDRSGSRLKIQIEAYLDNRVDCSLLLEDAEAKEVAILEQERLEKQLRLEMTMARKSEANFKLRETELLRVIESLRKKKRELEIAAANRESALCKQINELRFTVQSTQLEVSDLKQSLHLAQTSTTKSFNSMSTSTHFENSKVNLTECNSNVDTNSPSDPPTLVTRSLSTEDNLSPCYHCNGDRDQQHNHRPSPSGSEASLDNNSNSNIKQGPSNVHTDKNPLTIHQSELSVQDNNEEQHQPPVKPQRKMTDRKKNHLFSSCNPRNLSTSKQLANQAANYLSELIKLVSSLSKEFQKSTGLSNTEDAFLNNYLITIYPIGWEFSYADHHLNSTPNHDDDNVATQPSASLETVFSDYVFRTCYLANISMKADGICTNSEDFFHMHSNQLPELWFNLYKNLSQNFLSKQSSTPVNSLEKVDLAAARHSKIVDDLHQLGLLTPFDKSTINIKTISNNENDDEIEKNITKSKLIEYLLHIELNPMITQRLLIELHYLTVNITNNNKTTNDNFISMNSLTIELFNRIEKILQKYFDHSNAEDLFISKNQQYWPYLLNLIRVNLIKFTLINELKIINENLSIILECCTSLLVSTKLPLIMQLVWRCTNMLLNNFRSSGFQLKSLDSLIDWQLTLLPTSNTENQQSTTTMLQCESNFMLTFIKYIVNISPNLLNWTSELNQLDIVSKISISDLFRRIEYVESCLEFLIHFCKATDKINSSHDDNNSSHNDNNVNDKTTNKCDLILNSVLIDHLSKLLTKTSETVLCILHSTAYWIMAFQPTSSSSSLTGYNVMLTDDWLNPLVRFAFSFKNCVYELERKLHHSENALSVMHGLHSSSTHSHCHNQKYSKEQEKLPSSSSKRENRHRKPRTRQLDTDGLMDDILQNLTLNPLRTDIHVRRDKTD</sequence>
<name>A0A4Z2DX96_SCHJA</name>
<feature type="region of interest" description="Disordered" evidence="2">
    <location>
        <begin position="537"/>
        <end position="629"/>
    </location>
</feature>
<evidence type="ECO:0000256" key="1">
    <source>
        <dbReference type="SAM" id="Coils"/>
    </source>
</evidence>
<feature type="region of interest" description="Disordered" evidence="2">
    <location>
        <begin position="1189"/>
        <end position="1233"/>
    </location>
</feature>
<dbReference type="InterPro" id="IPR011989">
    <property type="entry name" value="ARM-like"/>
</dbReference>
<evidence type="ECO:0000256" key="2">
    <source>
        <dbReference type="SAM" id="MobiDB-lite"/>
    </source>
</evidence>
<gene>
    <name evidence="4" type="ORF">EWB00_000962</name>
</gene>
<dbReference type="GO" id="GO:0008360">
    <property type="term" value="P:regulation of cell shape"/>
    <property type="evidence" value="ECO:0007669"/>
    <property type="project" value="TreeGrafter"/>
</dbReference>
<feature type="coiled-coil region" evidence="1">
    <location>
        <begin position="427"/>
        <end position="454"/>
    </location>
</feature>
<dbReference type="Pfam" id="PF06367">
    <property type="entry name" value="Drf_FH3"/>
    <property type="match status" value="1"/>
</dbReference>
<protein>
    <submittedName>
        <fullName evidence="4">Formin-like protein</fullName>
    </submittedName>
</protein>
<dbReference type="PROSITE" id="PS51232">
    <property type="entry name" value="GBD_FH3"/>
    <property type="match status" value="1"/>
</dbReference>